<evidence type="ECO:0000256" key="4">
    <source>
        <dbReference type="PROSITE-ProRule" id="PRU00176"/>
    </source>
</evidence>
<dbReference type="AlphaFoldDB" id="A0AA35UYH4"/>
<accession>A0AA35UYH4</accession>
<dbReference type="SMART" id="SM00360">
    <property type="entry name" value="RRM"/>
    <property type="match status" value="1"/>
</dbReference>
<keyword evidence="1" id="KW-0507">mRNA processing</keyword>
<dbReference type="PANTHER" id="PTHR23147">
    <property type="entry name" value="SERINE/ARGININE RICH SPLICING FACTOR"/>
    <property type="match status" value="1"/>
</dbReference>
<keyword evidence="3" id="KW-0508">mRNA splicing</keyword>
<sequence length="205" mass="24074">MAIGEWAEVRQRRRKQQEDHNLSKNMAISFFFQNFPEDWDEKALWQTFQRYGTIVDLYLARKRNVKNKRFGFVRFIRIENISDFEGKLNGIWIGNYKLRVNLARFQRKSTANPRSTMPPIGHGQNKQPYGYPHLHSFQPNNQDAQKCTKSYVEVVTGDILPKETTNPTPIRMSSFEETREFMKRALVGEVENFPSSNECERFSGG</sequence>
<dbReference type="Proteomes" id="UP001177003">
    <property type="component" value="Chromosome 0"/>
</dbReference>
<dbReference type="Pfam" id="PF00076">
    <property type="entry name" value="RRM_1"/>
    <property type="match status" value="1"/>
</dbReference>
<evidence type="ECO:0000259" key="5">
    <source>
        <dbReference type="PROSITE" id="PS50102"/>
    </source>
</evidence>
<reference evidence="7" key="1">
    <citation type="submission" date="2023-04" db="EMBL/GenBank/DDBJ databases">
        <authorList>
            <person name="Vijverberg K."/>
            <person name="Xiong W."/>
            <person name="Schranz E."/>
        </authorList>
    </citation>
    <scope>NUCLEOTIDE SEQUENCE</scope>
</reference>
<dbReference type="PROSITE" id="PS50102">
    <property type="entry name" value="RRM"/>
    <property type="match status" value="1"/>
</dbReference>
<dbReference type="GO" id="GO:0006397">
    <property type="term" value="P:mRNA processing"/>
    <property type="evidence" value="ECO:0007669"/>
    <property type="project" value="UniProtKB-KW"/>
</dbReference>
<evidence type="ECO:0000256" key="3">
    <source>
        <dbReference type="ARBA" id="ARBA00023187"/>
    </source>
</evidence>
<dbReference type="CDD" id="cd00590">
    <property type="entry name" value="RRM_SF"/>
    <property type="match status" value="1"/>
</dbReference>
<dbReference type="GO" id="GO:0008380">
    <property type="term" value="P:RNA splicing"/>
    <property type="evidence" value="ECO:0007669"/>
    <property type="project" value="UniProtKB-KW"/>
</dbReference>
<dbReference type="InterPro" id="IPR000504">
    <property type="entry name" value="RRM_dom"/>
</dbReference>
<dbReference type="Gene3D" id="3.30.70.330">
    <property type="match status" value="1"/>
</dbReference>
<keyword evidence="8" id="KW-1185">Reference proteome</keyword>
<evidence type="ECO:0000313" key="8">
    <source>
        <dbReference type="Proteomes" id="UP001177003"/>
    </source>
</evidence>
<organism evidence="7 8">
    <name type="scientific">Lactuca saligna</name>
    <name type="common">Willowleaf lettuce</name>
    <dbReference type="NCBI Taxonomy" id="75948"/>
    <lineage>
        <taxon>Eukaryota</taxon>
        <taxon>Viridiplantae</taxon>
        <taxon>Streptophyta</taxon>
        <taxon>Embryophyta</taxon>
        <taxon>Tracheophyta</taxon>
        <taxon>Spermatophyta</taxon>
        <taxon>Magnoliopsida</taxon>
        <taxon>eudicotyledons</taxon>
        <taxon>Gunneridae</taxon>
        <taxon>Pentapetalae</taxon>
        <taxon>asterids</taxon>
        <taxon>campanulids</taxon>
        <taxon>Asterales</taxon>
        <taxon>Asteraceae</taxon>
        <taxon>Cichorioideae</taxon>
        <taxon>Cichorieae</taxon>
        <taxon>Lactucinae</taxon>
        <taxon>Lactuca</taxon>
    </lineage>
</organism>
<protein>
    <recommendedName>
        <fullName evidence="5">RRM domain-containing protein</fullName>
    </recommendedName>
</protein>
<evidence type="ECO:0000313" key="6">
    <source>
        <dbReference type="EMBL" id="CAI9263270.1"/>
    </source>
</evidence>
<keyword evidence="2" id="KW-0747">Spliceosome</keyword>
<dbReference type="InterPro" id="IPR050907">
    <property type="entry name" value="SRSF"/>
</dbReference>
<name>A0AA35UYH4_LACSI</name>
<evidence type="ECO:0000256" key="2">
    <source>
        <dbReference type="ARBA" id="ARBA00022728"/>
    </source>
</evidence>
<evidence type="ECO:0000313" key="7">
    <source>
        <dbReference type="EMBL" id="CAI9263271.1"/>
    </source>
</evidence>
<feature type="domain" description="RRM" evidence="5">
    <location>
        <begin position="28"/>
        <end position="105"/>
    </location>
</feature>
<dbReference type="InterPro" id="IPR035979">
    <property type="entry name" value="RBD_domain_sf"/>
</dbReference>
<dbReference type="GO" id="GO:0005681">
    <property type="term" value="C:spliceosomal complex"/>
    <property type="evidence" value="ECO:0007669"/>
    <property type="project" value="UniProtKB-KW"/>
</dbReference>
<dbReference type="GO" id="GO:0003723">
    <property type="term" value="F:RNA binding"/>
    <property type="evidence" value="ECO:0007669"/>
    <property type="project" value="UniProtKB-UniRule"/>
</dbReference>
<proteinExistence type="predicted"/>
<dbReference type="InterPro" id="IPR012677">
    <property type="entry name" value="Nucleotide-bd_a/b_plait_sf"/>
</dbReference>
<dbReference type="SUPFAM" id="SSF54928">
    <property type="entry name" value="RNA-binding domain, RBD"/>
    <property type="match status" value="1"/>
</dbReference>
<gene>
    <name evidence="6" type="ORF">LSALG_LOCUS3967</name>
    <name evidence="7" type="ORF">LSALG_LOCUS3968</name>
</gene>
<keyword evidence="4" id="KW-0694">RNA-binding</keyword>
<dbReference type="EMBL" id="OX465086">
    <property type="protein sequence ID" value="CAI9263271.1"/>
    <property type="molecule type" value="Genomic_DNA"/>
</dbReference>
<evidence type="ECO:0000256" key="1">
    <source>
        <dbReference type="ARBA" id="ARBA00022664"/>
    </source>
</evidence>
<dbReference type="EMBL" id="OX465086">
    <property type="protein sequence ID" value="CAI9263270.1"/>
    <property type="molecule type" value="Genomic_DNA"/>
</dbReference>